<evidence type="ECO:0000256" key="1">
    <source>
        <dbReference type="SAM" id="Phobius"/>
    </source>
</evidence>
<dbReference type="EMBL" id="JBHSYQ010000003">
    <property type="protein sequence ID" value="MFC6997046.1"/>
    <property type="molecule type" value="Genomic_DNA"/>
</dbReference>
<sequence>MKTKPQPIDFRVERDFGQKINATFGFIRQNFAPLSRCILFIAAPFALLAGIFSGLFQSSQLQALNGEYGAFDSFSMMVGNVHYLATMFFSLMAFVMLSLTVYSYLVLRMDYEGPIEVTDVWEVVKSQAVAVFYSSVAVVIMVALGMLLLIVPGIYLSVVLSIFIIVMVREDLGFIDAVERCFYLMKGNWWPTFGYILVIGLIQALIAFVASLPSMVVYVLRIFHLPGGTNDMVFIAASTFSSIVNLLLYVITTVALAFQYFTLVEIKDGVGLLEKVNQIGQRQPLYPATEQDEI</sequence>
<proteinExistence type="predicted"/>
<dbReference type="RefSeq" id="WP_066623073.1">
    <property type="nucleotide sequence ID" value="NZ_JBHSYQ010000003.1"/>
</dbReference>
<dbReference type="Proteomes" id="UP001596405">
    <property type="component" value="Unassembled WGS sequence"/>
</dbReference>
<gene>
    <name evidence="2" type="ORF">ACFQHR_05380</name>
</gene>
<reference evidence="3" key="1">
    <citation type="journal article" date="2019" name="Int. J. Syst. Evol. Microbiol.">
        <title>The Global Catalogue of Microorganisms (GCM) 10K type strain sequencing project: providing services to taxonomists for standard genome sequencing and annotation.</title>
        <authorList>
            <consortium name="The Broad Institute Genomics Platform"/>
            <consortium name="The Broad Institute Genome Sequencing Center for Infectious Disease"/>
            <person name="Wu L."/>
            <person name="Ma J."/>
        </authorList>
    </citation>
    <scope>NUCLEOTIDE SEQUENCE [LARGE SCALE GENOMIC DNA]</scope>
    <source>
        <strain evidence="3">CGMCC 4.7393</strain>
    </source>
</reference>
<name>A0ABW2DL71_9BACT</name>
<keyword evidence="1" id="KW-1133">Transmembrane helix</keyword>
<accession>A0ABW2DL71</accession>
<protein>
    <recommendedName>
        <fullName evidence="4">Glycerophosphoryl diester phosphodiesterase membrane domain-containing protein</fullName>
    </recommendedName>
</protein>
<keyword evidence="1" id="KW-0812">Transmembrane</keyword>
<evidence type="ECO:0008006" key="4">
    <source>
        <dbReference type="Google" id="ProtNLM"/>
    </source>
</evidence>
<comment type="caution">
    <text evidence="2">The sequence shown here is derived from an EMBL/GenBank/DDBJ whole genome shotgun (WGS) entry which is preliminary data.</text>
</comment>
<feature type="transmembrane region" description="Helical" evidence="1">
    <location>
        <begin position="232"/>
        <end position="258"/>
    </location>
</feature>
<evidence type="ECO:0000313" key="2">
    <source>
        <dbReference type="EMBL" id="MFC6997046.1"/>
    </source>
</evidence>
<feature type="transmembrane region" description="Helical" evidence="1">
    <location>
        <begin position="83"/>
        <end position="107"/>
    </location>
</feature>
<evidence type="ECO:0000313" key="3">
    <source>
        <dbReference type="Proteomes" id="UP001596405"/>
    </source>
</evidence>
<feature type="transmembrane region" description="Helical" evidence="1">
    <location>
        <begin position="154"/>
        <end position="172"/>
    </location>
</feature>
<organism evidence="2 3">
    <name type="scientific">Rufibacter roseus</name>
    <dbReference type="NCBI Taxonomy" id="1567108"/>
    <lineage>
        <taxon>Bacteria</taxon>
        <taxon>Pseudomonadati</taxon>
        <taxon>Bacteroidota</taxon>
        <taxon>Cytophagia</taxon>
        <taxon>Cytophagales</taxon>
        <taxon>Hymenobacteraceae</taxon>
        <taxon>Rufibacter</taxon>
    </lineage>
</organism>
<keyword evidence="3" id="KW-1185">Reference proteome</keyword>
<feature type="transmembrane region" description="Helical" evidence="1">
    <location>
        <begin position="37"/>
        <end position="56"/>
    </location>
</feature>
<keyword evidence="1" id="KW-0472">Membrane</keyword>
<feature type="transmembrane region" description="Helical" evidence="1">
    <location>
        <begin position="193"/>
        <end position="220"/>
    </location>
</feature>
<feature type="transmembrane region" description="Helical" evidence="1">
    <location>
        <begin position="128"/>
        <end position="148"/>
    </location>
</feature>